<accession>A0A2U8HF60</accession>
<evidence type="ECO:0000313" key="3">
    <source>
        <dbReference type="Proteomes" id="UP000244915"/>
    </source>
</evidence>
<dbReference type="GO" id="GO:0005829">
    <property type="term" value="C:cytosol"/>
    <property type="evidence" value="ECO:0007669"/>
    <property type="project" value="TreeGrafter"/>
</dbReference>
<dbReference type="InterPro" id="IPR036390">
    <property type="entry name" value="WH_DNA-bd_sf"/>
</dbReference>
<dbReference type="GO" id="GO:0003677">
    <property type="term" value="F:DNA binding"/>
    <property type="evidence" value="ECO:0007669"/>
    <property type="project" value="UniProtKB-KW"/>
</dbReference>
<name>A0A2U8HF60_9RHOB</name>
<gene>
    <name evidence="2" type="ORF">CEW88_01240</name>
</gene>
<dbReference type="NCBIfam" id="TIGR00738">
    <property type="entry name" value="rrf2_super"/>
    <property type="match status" value="1"/>
</dbReference>
<dbReference type="InterPro" id="IPR036388">
    <property type="entry name" value="WH-like_DNA-bd_sf"/>
</dbReference>
<dbReference type="Proteomes" id="UP000244915">
    <property type="component" value="Chromosome 1"/>
</dbReference>
<protein>
    <submittedName>
        <fullName evidence="2">Rrf2 family transcriptional regulator</fullName>
    </submittedName>
</protein>
<dbReference type="PROSITE" id="PS51197">
    <property type="entry name" value="HTH_RRF2_2"/>
    <property type="match status" value="1"/>
</dbReference>
<evidence type="ECO:0000256" key="1">
    <source>
        <dbReference type="ARBA" id="ARBA00023125"/>
    </source>
</evidence>
<proteinExistence type="predicted"/>
<evidence type="ECO:0000313" key="2">
    <source>
        <dbReference type="EMBL" id="AWI84549.1"/>
    </source>
</evidence>
<dbReference type="AlphaFoldDB" id="A0A2U8HF60"/>
<dbReference type="InterPro" id="IPR000944">
    <property type="entry name" value="Tscrpt_reg_Rrf2"/>
</dbReference>
<keyword evidence="1" id="KW-0238">DNA-binding</keyword>
<dbReference type="GO" id="GO:0003700">
    <property type="term" value="F:DNA-binding transcription factor activity"/>
    <property type="evidence" value="ECO:0007669"/>
    <property type="project" value="TreeGrafter"/>
</dbReference>
<dbReference type="SUPFAM" id="SSF46785">
    <property type="entry name" value="Winged helix' DNA-binding domain"/>
    <property type="match status" value="1"/>
</dbReference>
<dbReference type="EMBL" id="CP022189">
    <property type="protein sequence ID" value="AWI84549.1"/>
    <property type="molecule type" value="Genomic_DNA"/>
</dbReference>
<dbReference type="OrthoDB" id="9795923at2"/>
<dbReference type="PANTHER" id="PTHR33221:SF4">
    <property type="entry name" value="HTH-TYPE TRANSCRIPTIONAL REPRESSOR NSRR"/>
    <property type="match status" value="1"/>
</dbReference>
<organism evidence="2 3">
    <name type="scientific">Alloyangia pacifica</name>
    <dbReference type="NCBI Taxonomy" id="311180"/>
    <lineage>
        <taxon>Bacteria</taxon>
        <taxon>Pseudomonadati</taxon>
        <taxon>Pseudomonadota</taxon>
        <taxon>Alphaproteobacteria</taxon>
        <taxon>Rhodobacterales</taxon>
        <taxon>Roseobacteraceae</taxon>
        <taxon>Alloyangia</taxon>
    </lineage>
</organism>
<dbReference type="KEGG" id="ypac:CEW88_01240"/>
<dbReference type="Pfam" id="PF02082">
    <property type="entry name" value="Rrf2"/>
    <property type="match status" value="1"/>
</dbReference>
<reference evidence="2 3" key="1">
    <citation type="submission" date="2017-06" db="EMBL/GenBank/DDBJ databases">
        <title>Yangia sp. YSBP01 complete genome sequence.</title>
        <authorList>
            <person name="Woo J.-H."/>
            <person name="Kim H.-S."/>
        </authorList>
    </citation>
    <scope>NUCLEOTIDE SEQUENCE [LARGE SCALE GENOMIC DNA]</scope>
    <source>
        <strain evidence="2 3">YSBP01</strain>
    </source>
</reference>
<sequence>MCSFRAFSQTQLICVNSTFARTLYLTRLSFKARIFPVRVTKRTNIAIRVLMHCAANTGRLVTKSEIARCCNASENHLAQVINQLAQLGYLSTHRGRNGGLELARPASQIQIGEVFRTLESPVPLAECFADADNTCPLTEACRLRLALSEAANAFYATLDPITLDALVCDNAPLIDILVPGRACSIPRGTATLAAAAQV</sequence>
<dbReference type="Gene3D" id="1.10.10.10">
    <property type="entry name" value="Winged helix-like DNA-binding domain superfamily/Winged helix DNA-binding domain"/>
    <property type="match status" value="1"/>
</dbReference>
<dbReference type="PANTHER" id="PTHR33221">
    <property type="entry name" value="WINGED HELIX-TURN-HELIX TRANSCRIPTIONAL REGULATOR, RRF2 FAMILY"/>
    <property type="match status" value="1"/>
</dbReference>